<dbReference type="InterPro" id="IPR003653">
    <property type="entry name" value="Peptidase_C48_C"/>
</dbReference>
<dbReference type="GO" id="GO:0008234">
    <property type="term" value="F:cysteine-type peptidase activity"/>
    <property type="evidence" value="ECO:0007669"/>
    <property type="project" value="InterPro"/>
</dbReference>
<evidence type="ECO:0000313" key="5">
    <source>
        <dbReference type="EMBL" id="PMD43008.1"/>
    </source>
</evidence>
<dbReference type="EMBL" id="KZ613942">
    <property type="protein sequence ID" value="PMD43008.1"/>
    <property type="molecule type" value="Genomic_DNA"/>
</dbReference>
<dbReference type="Pfam" id="PF02902">
    <property type="entry name" value="Peptidase_C48"/>
    <property type="match status" value="1"/>
</dbReference>
<reference evidence="5 6" key="1">
    <citation type="submission" date="2016-04" db="EMBL/GenBank/DDBJ databases">
        <title>A degradative enzymes factory behind the ericoid mycorrhizal symbiosis.</title>
        <authorList>
            <consortium name="DOE Joint Genome Institute"/>
            <person name="Martino E."/>
            <person name="Morin E."/>
            <person name="Grelet G."/>
            <person name="Kuo A."/>
            <person name="Kohler A."/>
            <person name="Daghino S."/>
            <person name="Barry K."/>
            <person name="Choi C."/>
            <person name="Cichocki N."/>
            <person name="Clum A."/>
            <person name="Copeland A."/>
            <person name="Hainaut M."/>
            <person name="Haridas S."/>
            <person name="Labutti K."/>
            <person name="Lindquist E."/>
            <person name="Lipzen A."/>
            <person name="Khouja H.-R."/>
            <person name="Murat C."/>
            <person name="Ohm R."/>
            <person name="Olson A."/>
            <person name="Spatafora J."/>
            <person name="Veneault-Fourrey C."/>
            <person name="Henrissat B."/>
            <person name="Grigoriev I."/>
            <person name="Martin F."/>
            <person name="Perotto S."/>
        </authorList>
    </citation>
    <scope>NUCLEOTIDE SEQUENCE [LARGE SCALE GENOMIC DNA]</scope>
    <source>
        <strain evidence="5 6">F</strain>
    </source>
</reference>
<keyword evidence="6" id="KW-1185">Reference proteome</keyword>
<keyword evidence="2" id="KW-0645">Protease</keyword>
<accession>A0A2J6RWW1</accession>
<dbReference type="AlphaFoldDB" id="A0A2J6RWW1"/>
<dbReference type="STRING" id="1149755.A0A2J6RWW1"/>
<dbReference type="GO" id="GO:0019783">
    <property type="term" value="F:ubiquitin-like protein peptidase activity"/>
    <property type="evidence" value="ECO:0007669"/>
    <property type="project" value="UniProtKB-ARBA"/>
</dbReference>
<dbReference type="InterPro" id="IPR038765">
    <property type="entry name" value="Papain-like_cys_pep_sf"/>
</dbReference>
<dbReference type="Gene3D" id="3.40.395.10">
    <property type="entry name" value="Adenoviral Proteinase, Chain A"/>
    <property type="match status" value="1"/>
</dbReference>
<proteinExistence type="inferred from homology"/>
<evidence type="ECO:0000256" key="3">
    <source>
        <dbReference type="ARBA" id="ARBA00022801"/>
    </source>
</evidence>
<gene>
    <name evidence="5" type="ORF">L207DRAFT_526228</name>
</gene>
<sequence>MGLVLNRAEISKGLQLVISRKQFDPLPEPHKTWYENAHRVIAEAVADYSTSMQRPYITQPKFEITWEDMSTICYPVLPPDSNPSRVIAALSENVTYNYIRLVCSYVNQVRNAARNQQLAEDAAQTGAAPIRDDSSSCVVIRDRVIKQMVASGTESKSAAVARLLNAMNMTRTSFQSHDYLFIPYIAAQAHYVLLGFAPQQRFAFIMDSVDGKFSYPMRVLQHILFYMDPKTKWNIFGQWSRRLRTTDKSPNCCQQKDLYNCGNFVMTNAFCLAFGPADRVGKSQPAAKYRPRGPSIFEDRDEVAYGFDSSEKKRKYDVQYLFGEPRRIRTVTQALAYEQQLPLEERPQPRTPDPYPPQFDPKFFNQCGFLYENPASINYNPARDYSLNELTAACRNFPLEGWEEWAIEPKEIFTKWMLNEMAAFLSLARGDPLEPMDDLEKAFIFFMRCFRVILIAEYTSLQNNLFFLQSSLGISEPGGGIVATDLALANQSVLLIEAGIDATAD</sequence>
<keyword evidence="3" id="KW-0378">Hydrolase</keyword>
<dbReference type="SUPFAM" id="SSF54001">
    <property type="entry name" value="Cysteine proteinases"/>
    <property type="match status" value="1"/>
</dbReference>
<feature type="domain" description="Ubiquitin-like protease family profile" evidence="4">
    <location>
        <begin position="160"/>
        <end position="277"/>
    </location>
</feature>
<evidence type="ECO:0000259" key="4">
    <source>
        <dbReference type="Pfam" id="PF02902"/>
    </source>
</evidence>
<evidence type="ECO:0000256" key="2">
    <source>
        <dbReference type="ARBA" id="ARBA00022670"/>
    </source>
</evidence>
<protein>
    <recommendedName>
        <fullName evidence="4">Ubiquitin-like protease family profile domain-containing protein</fullName>
    </recommendedName>
</protein>
<evidence type="ECO:0000313" key="6">
    <source>
        <dbReference type="Proteomes" id="UP000235786"/>
    </source>
</evidence>
<evidence type="ECO:0000256" key="1">
    <source>
        <dbReference type="ARBA" id="ARBA00005234"/>
    </source>
</evidence>
<dbReference type="Proteomes" id="UP000235786">
    <property type="component" value="Unassembled WGS sequence"/>
</dbReference>
<dbReference type="OrthoDB" id="1939479at2759"/>
<name>A0A2J6RWW1_HYAVF</name>
<organism evidence="5 6">
    <name type="scientific">Hyaloscypha variabilis (strain UAMH 11265 / GT02V1 / F)</name>
    <name type="common">Meliniomyces variabilis</name>
    <dbReference type="NCBI Taxonomy" id="1149755"/>
    <lineage>
        <taxon>Eukaryota</taxon>
        <taxon>Fungi</taxon>
        <taxon>Dikarya</taxon>
        <taxon>Ascomycota</taxon>
        <taxon>Pezizomycotina</taxon>
        <taxon>Leotiomycetes</taxon>
        <taxon>Helotiales</taxon>
        <taxon>Hyaloscyphaceae</taxon>
        <taxon>Hyaloscypha</taxon>
        <taxon>Hyaloscypha variabilis</taxon>
    </lineage>
</organism>
<comment type="similarity">
    <text evidence="1">Belongs to the peptidase C48 family.</text>
</comment>
<dbReference type="GO" id="GO:0006508">
    <property type="term" value="P:proteolysis"/>
    <property type="evidence" value="ECO:0007669"/>
    <property type="project" value="UniProtKB-KW"/>
</dbReference>